<evidence type="ECO:0000256" key="1">
    <source>
        <dbReference type="SAM" id="SignalP"/>
    </source>
</evidence>
<keyword evidence="1" id="KW-0732">Signal</keyword>
<comment type="caution">
    <text evidence="2">The sequence shown here is derived from an EMBL/GenBank/DDBJ whole genome shotgun (WGS) entry which is preliminary data.</text>
</comment>
<dbReference type="Proteomes" id="UP001054889">
    <property type="component" value="Unassembled WGS sequence"/>
</dbReference>
<dbReference type="AlphaFoldDB" id="A0AAV5BZI7"/>
<dbReference type="PANTHER" id="PTHR13271">
    <property type="entry name" value="UNCHARACTERIZED PUTATIVE METHYLTRANSFERASE"/>
    <property type="match status" value="1"/>
</dbReference>
<proteinExistence type="predicted"/>
<organism evidence="2 3">
    <name type="scientific">Eleusine coracana subsp. coracana</name>
    <dbReference type="NCBI Taxonomy" id="191504"/>
    <lineage>
        <taxon>Eukaryota</taxon>
        <taxon>Viridiplantae</taxon>
        <taxon>Streptophyta</taxon>
        <taxon>Embryophyta</taxon>
        <taxon>Tracheophyta</taxon>
        <taxon>Spermatophyta</taxon>
        <taxon>Magnoliopsida</taxon>
        <taxon>Liliopsida</taxon>
        <taxon>Poales</taxon>
        <taxon>Poaceae</taxon>
        <taxon>PACMAD clade</taxon>
        <taxon>Chloridoideae</taxon>
        <taxon>Cynodonteae</taxon>
        <taxon>Eleusininae</taxon>
        <taxon>Eleusine</taxon>
    </lineage>
</organism>
<feature type="signal peptide" evidence="1">
    <location>
        <begin position="1"/>
        <end position="23"/>
    </location>
</feature>
<sequence length="225" mass="25496">MVSFCFSCYHFIHFLSNISLLSSCPFDPWQSISIGLSFFRSLFALEPINRGDCIMEVPYDVQLTEDKLPGELCMLLDGVVDDTAKVAVLLMMVQHLGHESGWGPYAKSLPCKDQMHNLMFWDLNELHMVQNSSIYKEVIEQKDQAKKEFLAIKPVCILFILERFPHLFGEVSMEGFMHASALDFLNHDGFSNSILLYDEQKDVSELKTLQGSSPSGLLDTSKTLT</sequence>
<protein>
    <submittedName>
        <fullName evidence="2">Uncharacterized protein</fullName>
    </submittedName>
</protein>
<evidence type="ECO:0000313" key="2">
    <source>
        <dbReference type="EMBL" id="GJM91740.1"/>
    </source>
</evidence>
<reference evidence="2" key="2">
    <citation type="submission" date="2021-12" db="EMBL/GenBank/DDBJ databases">
        <title>Resequencing data analysis of finger millet.</title>
        <authorList>
            <person name="Hatakeyama M."/>
            <person name="Aluri S."/>
            <person name="Balachadran M.T."/>
            <person name="Sivarajan S.R."/>
            <person name="Poveda L."/>
            <person name="Shimizu-Inatsugi R."/>
            <person name="Schlapbach R."/>
            <person name="Sreeman S.M."/>
            <person name="Shimizu K.K."/>
        </authorList>
    </citation>
    <scope>NUCLEOTIDE SEQUENCE</scope>
</reference>
<dbReference type="PANTHER" id="PTHR13271:SF134">
    <property type="entry name" value="OS01G0976450 PROTEIN"/>
    <property type="match status" value="1"/>
</dbReference>
<dbReference type="GO" id="GO:0016279">
    <property type="term" value="F:protein-lysine N-methyltransferase activity"/>
    <property type="evidence" value="ECO:0007669"/>
    <property type="project" value="TreeGrafter"/>
</dbReference>
<dbReference type="EMBL" id="BQKI01000004">
    <property type="protein sequence ID" value="GJM91740.1"/>
    <property type="molecule type" value="Genomic_DNA"/>
</dbReference>
<keyword evidence="3" id="KW-1185">Reference proteome</keyword>
<evidence type="ECO:0000313" key="3">
    <source>
        <dbReference type="Proteomes" id="UP001054889"/>
    </source>
</evidence>
<dbReference type="InterPro" id="IPR050600">
    <property type="entry name" value="SETD3_SETD6_MTase"/>
</dbReference>
<gene>
    <name evidence="2" type="primary">ga08147</name>
    <name evidence="2" type="ORF">PR202_ga08147</name>
</gene>
<accession>A0AAV5BZI7</accession>
<dbReference type="InterPro" id="IPR046341">
    <property type="entry name" value="SET_dom_sf"/>
</dbReference>
<dbReference type="SUPFAM" id="SSF82199">
    <property type="entry name" value="SET domain"/>
    <property type="match status" value="1"/>
</dbReference>
<reference evidence="2" key="1">
    <citation type="journal article" date="2018" name="DNA Res.">
        <title>Multiple hybrid de novo genome assembly of finger millet, an orphan allotetraploid crop.</title>
        <authorList>
            <person name="Hatakeyama M."/>
            <person name="Aluri S."/>
            <person name="Balachadran M.T."/>
            <person name="Sivarajan S.R."/>
            <person name="Patrignani A."/>
            <person name="Gruter S."/>
            <person name="Poveda L."/>
            <person name="Shimizu-Inatsugi R."/>
            <person name="Baeten J."/>
            <person name="Francoijs K.J."/>
            <person name="Nataraja K.N."/>
            <person name="Reddy Y.A.N."/>
            <person name="Phadnis S."/>
            <person name="Ravikumar R.L."/>
            <person name="Schlapbach R."/>
            <person name="Sreeman S.M."/>
            <person name="Shimizu K.K."/>
        </authorList>
    </citation>
    <scope>NUCLEOTIDE SEQUENCE</scope>
</reference>
<feature type="chain" id="PRO_5043752861" evidence="1">
    <location>
        <begin position="24"/>
        <end position="225"/>
    </location>
</feature>
<name>A0AAV5BZI7_ELECO</name>
<dbReference type="Gene3D" id="3.90.1410.10">
    <property type="entry name" value="set domain protein methyltransferase, domain 1"/>
    <property type="match status" value="1"/>
</dbReference>